<proteinExistence type="predicted"/>
<accession>A0A8J4YCS1</accession>
<dbReference type="Proteomes" id="UP000770661">
    <property type="component" value="Unassembled WGS sequence"/>
</dbReference>
<evidence type="ECO:0000313" key="3">
    <source>
        <dbReference type="Proteomes" id="UP000770661"/>
    </source>
</evidence>
<dbReference type="Pfam" id="PF26215">
    <property type="entry name" value="HTH_animal"/>
    <property type="match status" value="1"/>
</dbReference>
<sequence length="212" mass="24120">MEEARGMASERRGELPTAPRSTAATLMIFSFELRTFKSCRTSDIVSSPNPSLISLMRKPPTDVSLSWMYSLVQTAGFKTTVFCKPTNKGLCLNGESECPKRYLHSTISAYVRRALSHCSTWKDAYQELERVTQVLINNGYSNSDMAHVTMRIIDIWYTNQDTTTPTTGEPIKLFYKSHMSTDYKTDEKSIKDIIHHNVHPTDPERPLALIIY</sequence>
<comment type="caution">
    <text evidence="2">The sequence shown here is derived from an EMBL/GenBank/DDBJ whole genome shotgun (WGS) entry which is preliminary data.</text>
</comment>
<dbReference type="OrthoDB" id="10053630at2759"/>
<keyword evidence="3" id="KW-1185">Reference proteome</keyword>
<name>A0A8J4YCS1_CHIOP</name>
<dbReference type="EMBL" id="JACEEZ010005435">
    <property type="protein sequence ID" value="KAG0725635.1"/>
    <property type="molecule type" value="Genomic_DNA"/>
</dbReference>
<protein>
    <recommendedName>
        <fullName evidence="1">Helix-turn-helix domain-containing protein</fullName>
    </recommendedName>
</protein>
<dbReference type="InterPro" id="IPR058912">
    <property type="entry name" value="HTH_animal"/>
</dbReference>
<dbReference type="AlphaFoldDB" id="A0A8J4YCS1"/>
<reference evidence="2" key="1">
    <citation type="submission" date="2020-07" db="EMBL/GenBank/DDBJ databases">
        <title>The High-quality genome of the commercially important snow crab, Chionoecetes opilio.</title>
        <authorList>
            <person name="Jeong J.-H."/>
            <person name="Ryu S."/>
        </authorList>
    </citation>
    <scope>NUCLEOTIDE SEQUENCE</scope>
    <source>
        <strain evidence="2">MADBK_172401_WGS</strain>
        <tissue evidence="2">Digestive gland</tissue>
    </source>
</reference>
<evidence type="ECO:0000313" key="2">
    <source>
        <dbReference type="EMBL" id="KAG0725635.1"/>
    </source>
</evidence>
<gene>
    <name evidence="2" type="ORF">GWK47_038231</name>
</gene>
<feature type="domain" description="Helix-turn-helix" evidence="1">
    <location>
        <begin position="91"/>
        <end position="142"/>
    </location>
</feature>
<organism evidence="2 3">
    <name type="scientific">Chionoecetes opilio</name>
    <name type="common">Atlantic snow crab</name>
    <name type="synonym">Cancer opilio</name>
    <dbReference type="NCBI Taxonomy" id="41210"/>
    <lineage>
        <taxon>Eukaryota</taxon>
        <taxon>Metazoa</taxon>
        <taxon>Ecdysozoa</taxon>
        <taxon>Arthropoda</taxon>
        <taxon>Crustacea</taxon>
        <taxon>Multicrustacea</taxon>
        <taxon>Malacostraca</taxon>
        <taxon>Eumalacostraca</taxon>
        <taxon>Eucarida</taxon>
        <taxon>Decapoda</taxon>
        <taxon>Pleocyemata</taxon>
        <taxon>Brachyura</taxon>
        <taxon>Eubrachyura</taxon>
        <taxon>Majoidea</taxon>
        <taxon>Majidae</taxon>
        <taxon>Chionoecetes</taxon>
    </lineage>
</organism>
<evidence type="ECO:0000259" key="1">
    <source>
        <dbReference type="Pfam" id="PF26215"/>
    </source>
</evidence>